<dbReference type="OrthoDB" id="3362817at2759"/>
<feature type="compositionally biased region" description="Polar residues" evidence="2">
    <location>
        <begin position="59"/>
        <end position="70"/>
    </location>
</feature>
<evidence type="ECO:0000256" key="1">
    <source>
        <dbReference type="SAM" id="Coils"/>
    </source>
</evidence>
<keyword evidence="4" id="KW-1185">Reference proteome</keyword>
<name>A0A401G6Q2_9APHY</name>
<evidence type="ECO:0000313" key="4">
    <source>
        <dbReference type="Proteomes" id="UP000287166"/>
    </source>
</evidence>
<evidence type="ECO:0000256" key="2">
    <source>
        <dbReference type="SAM" id="MobiDB-lite"/>
    </source>
</evidence>
<organism evidence="3 4">
    <name type="scientific">Sparassis crispa</name>
    <dbReference type="NCBI Taxonomy" id="139825"/>
    <lineage>
        <taxon>Eukaryota</taxon>
        <taxon>Fungi</taxon>
        <taxon>Dikarya</taxon>
        <taxon>Basidiomycota</taxon>
        <taxon>Agaricomycotina</taxon>
        <taxon>Agaricomycetes</taxon>
        <taxon>Polyporales</taxon>
        <taxon>Sparassidaceae</taxon>
        <taxon>Sparassis</taxon>
    </lineage>
</organism>
<keyword evidence="1" id="KW-0175">Coiled coil</keyword>
<dbReference type="Proteomes" id="UP000287166">
    <property type="component" value="Unassembled WGS sequence"/>
</dbReference>
<proteinExistence type="predicted"/>
<dbReference type="STRING" id="139825.A0A401G6Q2"/>
<feature type="region of interest" description="Disordered" evidence="2">
    <location>
        <begin position="42"/>
        <end position="105"/>
    </location>
</feature>
<sequence>MSRHILRQTRFSHSLCSAFITVPPRRCYAALASRQALRDQEVEPQQALPVAHNAPEVDLTSTPSSIQESKASLVGSGKRKKSSKKSSSADASEEAAKPPSETRTAPGVEQYLASIHAAGLEPTISDLERCRPAEHAHTNSPQYPLDYNALVDTLCRSFSKAQLRHFLETSNVGSTSSRYNKRKLQYAEAIVEKLWGWPSLKEIERAKRDRTEVSVRSFPVTPSQMFLILGRDGADLLEMSMEFNVHISLTTNPLALRVEGLRGSLDRLSQRIAFIEQDITSETMELPTKTPVRQDLVQRISRLAGAYLENVDHKGKVRIYARNRRNLDVAKRLASRAGHESNSLLQPPVLSYLPSEVSASTPVATLEFPHSYFLYPFLSPRSLPWTMNTGGTFRVRRIGEWLGPSSGEDIESSGGLAGGRGRILAPSGDVVDLKTLLLNTLSDSPHSTSRSIKASTGHMLFTALSPGQRPNIVPPLKGHHTFTKILQWMTGSGAKSSFVSSLPAALVDSSPAQQKVLHRLTYRALPQPVPEGSSSPDIPPDPAAEAIAHSSKVLSFEVVLAQPRLNTLDPNVGDSLSRRQHSPLDDIDADVPLLNAESTSRCAMGSEVVVDLMMPDRPMDLRVTAFESNELTPGEEPAPLQGYMEDLRTFMMQLDSDVTQPDPPLLFHYRGDTYMLHASATVRQSVELIKAPTHSDGNALDRQSIVRAVSESILDLESTQKSTQCEVTCDDYLSDDSWKHFLSDCDKLTIKTYKPVGNITVEPTDNAESI</sequence>
<dbReference type="RefSeq" id="XP_027608764.1">
    <property type="nucleotide sequence ID" value="XM_027752963.1"/>
</dbReference>
<dbReference type="InParanoid" id="A0A401G6Q2"/>
<evidence type="ECO:0000313" key="3">
    <source>
        <dbReference type="EMBL" id="GBE77851.1"/>
    </source>
</evidence>
<dbReference type="GeneID" id="38774768"/>
<gene>
    <name evidence="3" type="ORF">SCP_0107330</name>
</gene>
<dbReference type="AlphaFoldDB" id="A0A401G6Q2"/>
<dbReference type="EMBL" id="BFAD01000001">
    <property type="protein sequence ID" value="GBE77851.1"/>
    <property type="molecule type" value="Genomic_DNA"/>
</dbReference>
<reference evidence="3 4" key="1">
    <citation type="journal article" date="2018" name="Sci. Rep.">
        <title>Genome sequence of the cauliflower mushroom Sparassis crispa (Hanabiratake) and its association with beneficial usage.</title>
        <authorList>
            <person name="Kiyama R."/>
            <person name="Furutani Y."/>
            <person name="Kawaguchi K."/>
            <person name="Nakanishi T."/>
        </authorList>
    </citation>
    <scope>NUCLEOTIDE SEQUENCE [LARGE SCALE GENOMIC DNA]</scope>
</reference>
<comment type="caution">
    <text evidence="3">The sequence shown here is derived from an EMBL/GenBank/DDBJ whole genome shotgun (WGS) entry which is preliminary data.</text>
</comment>
<protein>
    <submittedName>
        <fullName evidence="3">Uncharacterized protein</fullName>
    </submittedName>
</protein>
<feature type="coiled-coil region" evidence="1">
    <location>
        <begin position="258"/>
        <end position="285"/>
    </location>
</feature>
<accession>A0A401G6Q2</accession>